<evidence type="ECO:0000256" key="1">
    <source>
        <dbReference type="ARBA" id="ARBA00001936"/>
    </source>
</evidence>
<dbReference type="InterPro" id="IPR036691">
    <property type="entry name" value="Endo/exonu/phosph_ase_sf"/>
</dbReference>
<feature type="transmembrane region" description="Helical" evidence="9">
    <location>
        <begin position="47"/>
        <end position="66"/>
    </location>
</feature>
<accession>A0A1M6A3A3</accession>
<evidence type="ECO:0000313" key="11">
    <source>
        <dbReference type="EMBL" id="SHI30984.1"/>
    </source>
</evidence>
<keyword evidence="7" id="KW-0460">Magnesium</keyword>
<feature type="transmembrane region" description="Helical" evidence="9">
    <location>
        <begin position="71"/>
        <end position="90"/>
    </location>
</feature>
<keyword evidence="9" id="KW-0812">Transmembrane</keyword>
<evidence type="ECO:0000259" key="10">
    <source>
        <dbReference type="Pfam" id="PF03372"/>
    </source>
</evidence>
<evidence type="ECO:0000256" key="7">
    <source>
        <dbReference type="ARBA" id="ARBA00022842"/>
    </source>
</evidence>
<dbReference type="InterPro" id="IPR005135">
    <property type="entry name" value="Endo/exonuclease/phosphatase"/>
</dbReference>
<proteinExistence type="predicted"/>
<dbReference type="eggNOG" id="COG0708">
    <property type="taxonomic scope" value="Bacteria"/>
</dbReference>
<dbReference type="PANTHER" id="PTHR15822">
    <property type="entry name" value="TRAF AND TNF RECEPTOR-ASSOCIATED PROTEIN"/>
    <property type="match status" value="1"/>
</dbReference>
<dbReference type="Proteomes" id="UP000184192">
    <property type="component" value="Unassembled WGS sequence"/>
</dbReference>
<keyword evidence="8" id="KW-0234">DNA repair</keyword>
<sequence>MGIKHIGKVVAYLILAVNIFFIGLLLLTAYSPHIKPVAHPVESCLGLTFPIFLVINICFLIFWLIIQKYKFALFLLVALLFCYPQMRAYFPLNFHTNKLPENSFKVLSYNIMGFDGAVKKDGENPILNYLKESGADILCLQEYQTVESPRHLSQKDVEKALKEYPYHKIQIVGSGKGHTNRIACYSKFPILSARKLDYASEYNGSVVYELKIGEDTVMLINNHLESNKLTKEDKVVYESMLKDPETEKVKSGARLLIRKLAEASAIRAPQADSIAQEISSSQHPYIIVCGDFNDTPISYAHRVISKGLNDTFTQSGRGLGISYNQNKFYFRIDNILASKNLKSYNCTVDRSIKESDHYPIWCYLKKLRVEN</sequence>
<evidence type="ECO:0000256" key="6">
    <source>
        <dbReference type="ARBA" id="ARBA00022801"/>
    </source>
</evidence>
<dbReference type="GO" id="GO:0004527">
    <property type="term" value="F:exonuclease activity"/>
    <property type="evidence" value="ECO:0007669"/>
    <property type="project" value="UniProtKB-KW"/>
</dbReference>
<keyword evidence="11" id="KW-0269">Exonuclease</keyword>
<dbReference type="InterPro" id="IPR051547">
    <property type="entry name" value="TDP2-like"/>
</dbReference>
<evidence type="ECO:0000256" key="2">
    <source>
        <dbReference type="ARBA" id="ARBA00001946"/>
    </source>
</evidence>
<keyword evidence="4" id="KW-0479">Metal-binding</keyword>
<evidence type="ECO:0000313" key="12">
    <source>
        <dbReference type="Proteomes" id="UP000184192"/>
    </source>
</evidence>
<dbReference type="AlphaFoldDB" id="A0A1M6A3A3"/>
<evidence type="ECO:0000256" key="9">
    <source>
        <dbReference type="SAM" id="Phobius"/>
    </source>
</evidence>
<comment type="cofactor">
    <cofactor evidence="1">
        <name>Mn(2+)</name>
        <dbReference type="ChEBI" id="CHEBI:29035"/>
    </cofactor>
</comment>
<keyword evidence="5" id="KW-0227">DNA damage</keyword>
<dbReference type="Pfam" id="PF03372">
    <property type="entry name" value="Exo_endo_phos"/>
    <property type="match status" value="1"/>
</dbReference>
<keyword evidence="9" id="KW-1133">Transmembrane helix</keyword>
<dbReference type="Gene3D" id="3.60.10.10">
    <property type="entry name" value="Endonuclease/exonuclease/phosphatase"/>
    <property type="match status" value="1"/>
</dbReference>
<organism evidence="11 12">
    <name type="scientific">Bacteroides stercorirosoris</name>
    <dbReference type="NCBI Taxonomy" id="871324"/>
    <lineage>
        <taxon>Bacteria</taxon>
        <taxon>Pseudomonadati</taxon>
        <taxon>Bacteroidota</taxon>
        <taxon>Bacteroidia</taxon>
        <taxon>Bacteroidales</taxon>
        <taxon>Bacteroidaceae</taxon>
        <taxon>Bacteroides</taxon>
    </lineage>
</organism>
<feature type="domain" description="Endonuclease/exonuclease/phosphatase" evidence="10">
    <location>
        <begin position="107"/>
        <end position="357"/>
    </location>
</feature>
<evidence type="ECO:0000256" key="8">
    <source>
        <dbReference type="ARBA" id="ARBA00023204"/>
    </source>
</evidence>
<keyword evidence="12" id="KW-1185">Reference proteome</keyword>
<dbReference type="SUPFAM" id="SSF56219">
    <property type="entry name" value="DNase I-like"/>
    <property type="match status" value="1"/>
</dbReference>
<keyword evidence="9" id="KW-0472">Membrane</keyword>
<reference evidence="12" key="1">
    <citation type="submission" date="2016-11" db="EMBL/GenBank/DDBJ databases">
        <authorList>
            <person name="Varghese N."/>
            <person name="Submissions S."/>
        </authorList>
    </citation>
    <scope>NUCLEOTIDE SEQUENCE [LARGE SCALE GENOMIC DNA]</scope>
    <source>
        <strain evidence="12">DSM 26884</strain>
    </source>
</reference>
<comment type="cofactor">
    <cofactor evidence="2">
        <name>Mg(2+)</name>
        <dbReference type="ChEBI" id="CHEBI:18420"/>
    </cofactor>
</comment>
<evidence type="ECO:0000256" key="4">
    <source>
        <dbReference type="ARBA" id="ARBA00022723"/>
    </source>
</evidence>
<name>A0A1M6A3A3_9BACE</name>
<protein>
    <submittedName>
        <fullName evidence="11">Exonuclease III</fullName>
    </submittedName>
</protein>
<keyword evidence="3" id="KW-0540">Nuclease</keyword>
<dbReference type="GO" id="GO:0006281">
    <property type="term" value="P:DNA repair"/>
    <property type="evidence" value="ECO:0007669"/>
    <property type="project" value="UniProtKB-KW"/>
</dbReference>
<evidence type="ECO:0000256" key="3">
    <source>
        <dbReference type="ARBA" id="ARBA00022722"/>
    </source>
</evidence>
<dbReference type="EMBL" id="FQZN01000001">
    <property type="protein sequence ID" value="SHI30984.1"/>
    <property type="molecule type" value="Genomic_DNA"/>
</dbReference>
<gene>
    <name evidence="11" type="ORF">SAMN05444350_10112</name>
</gene>
<dbReference type="CDD" id="cd09084">
    <property type="entry name" value="EEP-2"/>
    <property type="match status" value="1"/>
</dbReference>
<evidence type="ECO:0000256" key="5">
    <source>
        <dbReference type="ARBA" id="ARBA00022763"/>
    </source>
</evidence>
<dbReference type="PANTHER" id="PTHR15822:SF4">
    <property type="entry name" value="TYROSYL-DNA PHOSPHODIESTERASE 2"/>
    <property type="match status" value="1"/>
</dbReference>
<dbReference type="GO" id="GO:0046872">
    <property type="term" value="F:metal ion binding"/>
    <property type="evidence" value="ECO:0007669"/>
    <property type="project" value="UniProtKB-KW"/>
</dbReference>
<feature type="transmembrane region" description="Helical" evidence="9">
    <location>
        <begin position="9"/>
        <end position="27"/>
    </location>
</feature>
<keyword evidence="6" id="KW-0378">Hydrolase</keyword>